<organism evidence="4 5">
    <name type="scientific">Xylanibacter ruminicola</name>
    <name type="common">Prevotella ruminicola</name>
    <dbReference type="NCBI Taxonomy" id="839"/>
    <lineage>
        <taxon>Bacteria</taxon>
        <taxon>Pseudomonadati</taxon>
        <taxon>Bacteroidota</taxon>
        <taxon>Bacteroidia</taxon>
        <taxon>Bacteroidales</taxon>
        <taxon>Prevotellaceae</taxon>
        <taxon>Xylanibacter</taxon>
    </lineage>
</organism>
<evidence type="ECO:0000256" key="2">
    <source>
        <dbReference type="SAM" id="MobiDB-lite"/>
    </source>
</evidence>
<dbReference type="InterPro" id="IPR014755">
    <property type="entry name" value="Cu-Rt/internalin_Ig-like"/>
</dbReference>
<sequence>MKRIVDMMVNRYKGRNLFFPFHLLTLLFFVACARMGNPDGGWFDDDPPKVLSSMPADKSVNVDSKKITILFDEYIKLEDATNKVIVSPPQLEMPEIKTSGKKVVVELQDSLMPNTTYTIDFSDAISDNNEGNPMGSFTYSFSTGEQIDTFEVSGYVLDASNLEPIKGIAVGLYADLADSAFKTKPMLRISRTDSRGHFVVKGIAPGIYRAYALKDADGDFRFTQKSEMMAFNHDTFETSSRPDIRIDTVWRDSLHIDNLIRVPYTHYLPDNITLLAFTHTLTDRYLIKTERVDAEKFSMYFSYGHKDLPVIKGLNFNATDAFVVETGEKQDTIHYWLRDTTLINQDTLRMEVSYMMTDTLGSLVSQTDTLDILAKTPYEKRLKNQAKELEQWQKDQEKRKKRGENYDSIYPVKPLDVKYDAPASMDPDGIVTVEMPAPLLRCDTSAVHLYSMIDSVWYESTCRLQPMPYKLRNFEILADWRPGIEYSLEVDSAAFEDIYGNVSNPLKQGIKVRSTDEYSNLKLTISGVEDSLMVVQLLSSSDAVVKEAHVAGHVAQFNYVRPGKYYIRAFIDSNGNGIWDTGDYDADLQAEDVFYYPREIECKEKWDISHSWNVASVPRFHQKPSAITKQKPDADKKLKNRNAQRAQQMGITYNGKINVKE</sequence>
<feature type="domain" description="SbsA Ig-like" evidence="3">
    <location>
        <begin position="44"/>
        <end position="143"/>
    </location>
</feature>
<dbReference type="Gene3D" id="2.60.40.1220">
    <property type="match status" value="1"/>
</dbReference>
<gene>
    <name evidence="4" type="ORF">SAMN05216354_0946</name>
</gene>
<accession>A0A1H5T9X2</accession>
<dbReference type="Pfam" id="PF13205">
    <property type="entry name" value="Big_5"/>
    <property type="match status" value="1"/>
</dbReference>
<evidence type="ECO:0000256" key="1">
    <source>
        <dbReference type="ARBA" id="ARBA00022729"/>
    </source>
</evidence>
<dbReference type="RefSeq" id="WP_103915286.1">
    <property type="nucleotide sequence ID" value="NZ_FNUV01000002.1"/>
</dbReference>
<evidence type="ECO:0000259" key="3">
    <source>
        <dbReference type="Pfam" id="PF13205"/>
    </source>
</evidence>
<dbReference type="PROSITE" id="PS51257">
    <property type="entry name" value="PROKAR_LIPOPROTEIN"/>
    <property type="match status" value="1"/>
</dbReference>
<protein>
    <submittedName>
        <fullName evidence="4">Ig-like domain-containing protein</fullName>
    </submittedName>
</protein>
<feature type="region of interest" description="Disordered" evidence="2">
    <location>
        <begin position="624"/>
        <end position="644"/>
    </location>
</feature>
<reference evidence="4 5" key="1">
    <citation type="submission" date="2016-10" db="EMBL/GenBank/DDBJ databases">
        <authorList>
            <person name="de Groot N.N."/>
        </authorList>
    </citation>
    <scope>NUCLEOTIDE SEQUENCE [LARGE SCALE GENOMIC DNA]</scope>
    <source>
        <strain evidence="4 5">AR32</strain>
    </source>
</reference>
<dbReference type="EMBL" id="FNUV01000002">
    <property type="protein sequence ID" value="SEF59580.1"/>
    <property type="molecule type" value="Genomic_DNA"/>
</dbReference>
<keyword evidence="1" id="KW-0732">Signal</keyword>
<proteinExistence type="predicted"/>
<dbReference type="AlphaFoldDB" id="A0A1H5T9X2"/>
<dbReference type="Proteomes" id="UP000236735">
    <property type="component" value="Unassembled WGS sequence"/>
</dbReference>
<name>A0A1H5T9X2_XYLRU</name>
<evidence type="ECO:0000313" key="5">
    <source>
        <dbReference type="Proteomes" id="UP000236735"/>
    </source>
</evidence>
<dbReference type="InterPro" id="IPR032812">
    <property type="entry name" value="SbsA_Ig"/>
</dbReference>
<evidence type="ECO:0000313" key="4">
    <source>
        <dbReference type="EMBL" id="SEF59580.1"/>
    </source>
</evidence>